<keyword evidence="2" id="KW-1185">Reference proteome</keyword>
<accession>A0ABY6LZ94</accession>
<evidence type="ECO:0000313" key="1">
    <source>
        <dbReference type="EMBL" id="UYV85130.1"/>
    </source>
</evidence>
<sequence>MSNDDALAILASAKTRIYRYFLSVELRSVQEDLFWRRTLSRTDKSERKIYSGIYRDEELMPKKKKEATWWTPSKRCCLKRLGLPPTPVYFLEDSRRFYQLLSPVLPLLSFTVMRLHAAGHVPQKEERCSTALAELVCRILECYYGKDSVRTFTTASTCHRFHRRAEAKTSLEDDDVPIDDTTTKTLFTPQEKGRKGLDILICTFFFQDWRKDRNVSCASSHTCKRRSRT</sequence>
<dbReference type="Proteomes" id="UP001235939">
    <property type="component" value="Chromosome X"/>
</dbReference>
<name>A0ABY6LZ94_9ARAC</name>
<organism evidence="1 2">
    <name type="scientific">Cordylochernes scorpioides</name>
    <dbReference type="NCBI Taxonomy" id="51811"/>
    <lineage>
        <taxon>Eukaryota</taxon>
        <taxon>Metazoa</taxon>
        <taxon>Ecdysozoa</taxon>
        <taxon>Arthropoda</taxon>
        <taxon>Chelicerata</taxon>
        <taxon>Arachnida</taxon>
        <taxon>Pseudoscorpiones</taxon>
        <taxon>Cheliferoidea</taxon>
        <taxon>Chernetidae</taxon>
        <taxon>Cordylochernes</taxon>
    </lineage>
</organism>
<proteinExistence type="predicted"/>
<protein>
    <submittedName>
        <fullName evidence="1">Uncharacterized protein</fullName>
    </submittedName>
</protein>
<reference evidence="1 2" key="1">
    <citation type="submission" date="2022-03" db="EMBL/GenBank/DDBJ databases">
        <title>A chromosomal length assembly of Cordylochernes scorpioides.</title>
        <authorList>
            <person name="Zeh D."/>
            <person name="Zeh J."/>
        </authorList>
    </citation>
    <scope>NUCLEOTIDE SEQUENCE [LARGE SCALE GENOMIC DNA]</scope>
    <source>
        <strain evidence="1">IN4F17</strain>
        <tissue evidence="1">Whole Body</tissue>
    </source>
</reference>
<evidence type="ECO:0000313" key="2">
    <source>
        <dbReference type="Proteomes" id="UP001235939"/>
    </source>
</evidence>
<gene>
    <name evidence="1" type="ORF">LAZ67_X004667</name>
</gene>
<dbReference type="EMBL" id="CP092886">
    <property type="protein sequence ID" value="UYV85130.1"/>
    <property type="molecule type" value="Genomic_DNA"/>
</dbReference>